<dbReference type="InterPro" id="IPR027379">
    <property type="entry name" value="CLS_N"/>
</dbReference>
<dbReference type="RefSeq" id="WP_259315354.1">
    <property type="nucleotide sequence ID" value="NZ_CP087164.1"/>
</dbReference>
<keyword evidence="4 6" id="KW-1133">Transmembrane helix</keyword>
<feature type="transmembrane region" description="Helical" evidence="6">
    <location>
        <begin position="15"/>
        <end position="40"/>
    </location>
</feature>
<evidence type="ECO:0000256" key="5">
    <source>
        <dbReference type="ARBA" id="ARBA00023136"/>
    </source>
</evidence>
<dbReference type="Pfam" id="PF13396">
    <property type="entry name" value="PLDc_N"/>
    <property type="match status" value="1"/>
</dbReference>
<evidence type="ECO:0000313" key="9">
    <source>
        <dbReference type="EMBL" id="UGS35672.1"/>
    </source>
</evidence>
<evidence type="ECO:0000256" key="3">
    <source>
        <dbReference type="ARBA" id="ARBA00022692"/>
    </source>
</evidence>
<dbReference type="Proteomes" id="UP001162834">
    <property type="component" value="Chromosome"/>
</dbReference>
<sequence length="137" mass="15266">MANVPFADNYPFLEVMWSMLVFVGFVFWIWLAVMVFMDIFRRDDMGGFAKAMWIVFVIFIPLLGVLVYLIAYHNSIAERNMRGQEAAKAAFDQQVREAAGKSGPATEIATAKSLLDAGAITDAEYDDLKTKALAGRS</sequence>
<evidence type="ECO:0000259" key="7">
    <source>
        <dbReference type="Pfam" id="PF09851"/>
    </source>
</evidence>
<feature type="transmembrane region" description="Helical" evidence="6">
    <location>
        <begin position="52"/>
        <end position="72"/>
    </location>
</feature>
<name>A0A9E6XWC9_9ACTN</name>
<evidence type="ECO:0000256" key="1">
    <source>
        <dbReference type="ARBA" id="ARBA00004651"/>
    </source>
</evidence>
<dbReference type="GO" id="GO:0005886">
    <property type="term" value="C:plasma membrane"/>
    <property type="evidence" value="ECO:0007669"/>
    <property type="project" value="UniProtKB-SubCell"/>
</dbReference>
<feature type="domain" description="SHOCT" evidence="7">
    <location>
        <begin position="107"/>
        <end position="133"/>
    </location>
</feature>
<evidence type="ECO:0000256" key="2">
    <source>
        <dbReference type="ARBA" id="ARBA00022475"/>
    </source>
</evidence>
<accession>A0A9E6XWC9</accession>
<evidence type="ECO:0000256" key="4">
    <source>
        <dbReference type="ARBA" id="ARBA00022989"/>
    </source>
</evidence>
<proteinExistence type="predicted"/>
<evidence type="ECO:0008006" key="11">
    <source>
        <dbReference type="Google" id="ProtNLM"/>
    </source>
</evidence>
<dbReference type="KEGG" id="sbae:DSM104329_02067"/>
<gene>
    <name evidence="9" type="ORF">DSM104329_02067</name>
</gene>
<comment type="subcellular location">
    <subcellularLocation>
        <location evidence="1">Cell membrane</location>
        <topology evidence="1">Multi-pass membrane protein</topology>
    </subcellularLocation>
</comment>
<evidence type="ECO:0000259" key="8">
    <source>
        <dbReference type="Pfam" id="PF13396"/>
    </source>
</evidence>
<dbReference type="AlphaFoldDB" id="A0A9E6XWC9"/>
<protein>
    <recommendedName>
        <fullName evidence="11">SHOCT domain-containing protein</fullName>
    </recommendedName>
</protein>
<organism evidence="9 10">
    <name type="scientific">Capillimicrobium parvum</name>
    <dbReference type="NCBI Taxonomy" id="2884022"/>
    <lineage>
        <taxon>Bacteria</taxon>
        <taxon>Bacillati</taxon>
        <taxon>Actinomycetota</taxon>
        <taxon>Thermoleophilia</taxon>
        <taxon>Solirubrobacterales</taxon>
        <taxon>Capillimicrobiaceae</taxon>
        <taxon>Capillimicrobium</taxon>
    </lineage>
</organism>
<evidence type="ECO:0000313" key="10">
    <source>
        <dbReference type="Proteomes" id="UP001162834"/>
    </source>
</evidence>
<keyword evidence="10" id="KW-1185">Reference proteome</keyword>
<feature type="domain" description="Cardiolipin synthase N-terminal" evidence="8">
    <location>
        <begin position="28"/>
        <end position="71"/>
    </location>
</feature>
<dbReference type="Pfam" id="PF09851">
    <property type="entry name" value="SHOCT"/>
    <property type="match status" value="1"/>
</dbReference>
<dbReference type="EMBL" id="CP087164">
    <property type="protein sequence ID" value="UGS35672.1"/>
    <property type="molecule type" value="Genomic_DNA"/>
</dbReference>
<keyword evidence="2" id="KW-1003">Cell membrane</keyword>
<dbReference type="InterPro" id="IPR018649">
    <property type="entry name" value="SHOCT"/>
</dbReference>
<reference evidence="9" key="1">
    <citation type="journal article" date="2022" name="Int. J. Syst. Evol. Microbiol.">
        <title>Pseudomonas aegrilactucae sp. nov. and Pseudomonas morbosilactucae sp. nov., pathogens causing bacterial rot of lettuce in Japan.</title>
        <authorList>
            <person name="Sawada H."/>
            <person name="Fujikawa T."/>
            <person name="Satou M."/>
        </authorList>
    </citation>
    <scope>NUCLEOTIDE SEQUENCE</scope>
    <source>
        <strain evidence="9">0166_1</strain>
    </source>
</reference>
<keyword evidence="5 6" id="KW-0472">Membrane</keyword>
<evidence type="ECO:0000256" key="6">
    <source>
        <dbReference type="SAM" id="Phobius"/>
    </source>
</evidence>
<keyword evidence="3 6" id="KW-0812">Transmembrane</keyword>